<accession>A0A4Q7LZA9</accession>
<keyword evidence="1" id="KW-0472">Membrane</keyword>
<sequence>MTTPHNDPGPSPDAVDDEPIDPAAALALIQQQNADVARQQLSGIPWILGVWGVAWGVGFLALWSGYEGGNPWFLLPLPVAGTIFGVLLVSAIVTSAVLGIRISRGVRGASGFSGAVYGFGWWAGSIAVYLLGIAFAREGASAELLSLYYPAAYGLVAGLLYFMGAALWRSVDQLVLGVIIIVASVVAPFFGAPTNNLVMALLGGGSFLVAGLVMHLNLRRGRRA</sequence>
<proteinExistence type="predicted"/>
<evidence type="ECO:0000313" key="3">
    <source>
        <dbReference type="Proteomes" id="UP000293519"/>
    </source>
</evidence>
<dbReference type="RefSeq" id="WP_130484724.1">
    <property type="nucleotide sequence ID" value="NZ_SGWW01000001.1"/>
</dbReference>
<protein>
    <submittedName>
        <fullName evidence="2">Uncharacterized protein</fullName>
    </submittedName>
</protein>
<comment type="caution">
    <text evidence="2">The sequence shown here is derived from an EMBL/GenBank/DDBJ whole genome shotgun (WGS) entry which is preliminary data.</text>
</comment>
<feature type="transmembrane region" description="Helical" evidence="1">
    <location>
        <begin position="174"/>
        <end position="191"/>
    </location>
</feature>
<feature type="transmembrane region" description="Helical" evidence="1">
    <location>
        <begin position="197"/>
        <end position="218"/>
    </location>
</feature>
<evidence type="ECO:0000313" key="2">
    <source>
        <dbReference type="EMBL" id="RZS59662.1"/>
    </source>
</evidence>
<name>A0A4Q7LZA9_9MICO</name>
<feature type="transmembrane region" description="Helical" evidence="1">
    <location>
        <begin position="46"/>
        <end position="66"/>
    </location>
</feature>
<feature type="transmembrane region" description="Helical" evidence="1">
    <location>
        <begin position="72"/>
        <end position="100"/>
    </location>
</feature>
<dbReference type="Proteomes" id="UP000293519">
    <property type="component" value="Unassembled WGS sequence"/>
</dbReference>
<keyword evidence="1" id="KW-0812">Transmembrane</keyword>
<dbReference type="EMBL" id="SGWW01000001">
    <property type="protein sequence ID" value="RZS59662.1"/>
    <property type="molecule type" value="Genomic_DNA"/>
</dbReference>
<reference evidence="2 3" key="1">
    <citation type="journal article" date="2015" name="Stand. Genomic Sci.">
        <title>Genomic Encyclopedia of Bacterial and Archaeal Type Strains, Phase III: the genomes of soil and plant-associated and newly described type strains.</title>
        <authorList>
            <person name="Whitman W.B."/>
            <person name="Woyke T."/>
            <person name="Klenk H.P."/>
            <person name="Zhou Y."/>
            <person name="Lilburn T.G."/>
            <person name="Beck B.J."/>
            <person name="De Vos P."/>
            <person name="Vandamme P."/>
            <person name="Eisen J.A."/>
            <person name="Garrity G."/>
            <person name="Hugenholtz P."/>
            <person name="Kyrpides N.C."/>
        </authorList>
    </citation>
    <scope>NUCLEOTIDE SEQUENCE [LARGE SCALE GENOMIC DNA]</scope>
    <source>
        <strain evidence="2 3">CV2</strain>
    </source>
</reference>
<feature type="transmembrane region" description="Helical" evidence="1">
    <location>
        <begin position="147"/>
        <end position="167"/>
    </location>
</feature>
<feature type="transmembrane region" description="Helical" evidence="1">
    <location>
        <begin position="112"/>
        <end position="135"/>
    </location>
</feature>
<dbReference type="AlphaFoldDB" id="A0A4Q7LZA9"/>
<keyword evidence="3" id="KW-1185">Reference proteome</keyword>
<dbReference type="OrthoDB" id="3240366at2"/>
<evidence type="ECO:0000256" key="1">
    <source>
        <dbReference type="SAM" id="Phobius"/>
    </source>
</evidence>
<keyword evidence="1" id="KW-1133">Transmembrane helix</keyword>
<gene>
    <name evidence="2" type="ORF">EV141_0894</name>
</gene>
<organism evidence="2 3">
    <name type="scientific">Microcella putealis</name>
    <dbReference type="NCBI Taxonomy" id="337005"/>
    <lineage>
        <taxon>Bacteria</taxon>
        <taxon>Bacillati</taxon>
        <taxon>Actinomycetota</taxon>
        <taxon>Actinomycetes</taxon>
        <taxon>Micrococcales</taxon>
        <taxon>Microbacteriaceae</taxon>
        <taxon>Microcella</taxon>
    </lineage>
</organism>